<dbReference type="PROSITE" id="PS50125">
    <property type="entry name" value="GUANYLATE_CYCLASE_2"/>
    <property type="match status" value="1"/>
</dbReference>
<dbReference type="EMBL" id="MFSU01000027">
    <property type="protein sequence ID" value="OGI48465.1"/>
    <property type="molecule type" value="Genomic_DNA"/>
</dbReference>
<dbReference type="STRING" id="1817760.A2151_00945"/>
<comment type="subcellular location">
    <subcellularLocation>
        <location evidence="1">Cell envelope</location>
    </subcellularLocation>
</comment>
<dbReference type="PANTHER" id="PTHR43081:SF1">
    <property type="entry name" value="ADENYLATE CYCLASE, TERMINAL-DIFFERENTIATION SPECIFIC"/>
    <property type="match status" value="1"/>
</dbReference>
<dbReference type="Pfam" id="PF00211">
    <property type="entry name" value="Guanylate_cyc"/>
    <property type="match status" value="1"/>
</dbReference>
<keyword evidence="5 7" id="KW-1133">Transmembrane helix</keyword>
<reference evidence="9 10" key="1">
    <citation type="journal article" date="2016" name="Nat. Commun.">
        <title>Thousands of microbial genomes shed light on interconnected biogeochemical processes in an aquifer system.</title>
        <authorList>
            <person name="Anantharaman K."/>
            <person name="Brown C.T."/>
            <person name="Hug L.A."/>
            <person name="Sharon I."/>
            <person name="Castelle C.J."/>
            <person name="Probst A.J."/>
            <person name="Thomas B.C."/>
            <person name="Singh A."/>
            <person name="Wilkins M.J."/>
            <person name="Karaoz U."/>
            <person name="Brodie E.L."/>
            <person name="Williams K.H."/>
            <person name="Hubbard S.S."/>
            <person name="Banfield J.F."/>
        </authorList>
    </citation>
    <scope>NUCLEOTIDE SEQUENCE [LARGE SCALE GENOMIC DNA]</scope>
</reference>
<gene>
    <name evidence="9" type="ORF">A2151_00945</name>
</gene>
<comment type="caution">
    <text evidence="9">The sequence shown here is derived from an EMBL/GenBank/DDBJ whole genome shotgun (WGS) entry which is preliminary data.</text>
</comment>
<dbReference type="SMART" id="SM01080">
    <property type="entry name" value="CHASE2"/>
    <property type="match status" value="1"/>
</dbReference>
<dbReference type="Gene3D" id="3.30.70.1230">
    <property type="entry name" value="Nucleotide cyclase"/>
    <property type="match status" value="1"/>
</dbReference>
<dbReference type="InterPro" id="IPR007890">
    <property type="entry name" value="CHASE2"/>
</dbReference>
<evidence type="ECO:0000256" key="5">
    <source>
        <dbReference type="ARBA" id="ARBA00022989"/>
    </source>
</evidence>
<dbReference type="InterPro" id="IPR029787">
    <property type="entry name" value="Nucleotide_cyclase"/>
</dbReference>
<evidence type="ECO:0000256" key="2">
    <source>
        <dbReference type="ARBA" id="ARBA00005381"/>
    </source>
</evidence>
<keyword evidence="3" id="KW-1003">Cell membrane</keyword>
<feature type="domain" description="Guanylate cyclase" evidence="8">
    <location>
        <begin position="430"/>
        <end position="562"/>
    </location>
</feature>
<protein>
    <recommendedName>
        <fullName evidence="8">Guanylate cyclase domain-containing protein</fullName>
    </recommendedName>
</protein>
<dbReference type="InterPro" id="IPR001054">
    <property type="entry name" value="A/G_cyclase"/>
</dbReference>
<dbReference type="PANTHER" id="PTHR43081">
    <property type="entry name" value="ADENYLATE CYCLASE, TERMINAL-DIFFERENTIATION SPECIFIC-RELATED"/>
    <property type="match status" value="1"/>
</dbReference>
<dbReference type="SUPFAM" id="SSF55073">
    <property type="entry name" value="Nucleotide cyclase"/>
    <property type="match status" value="1"/>
</dbReference>
<evidence type="ECO:0000259" key="8">
    <source>
        <dbReference type="PROSITE" id="PS50125"/>
    </source>
</evidence>
<dbReference type="AlphaFoldDB" id="A0A1F6TTP9"/>
<dbReference type="InterPro" id="IPR050697">
    <property type="entry name" value="Adenylyl/Guanylyl_Cyclase_3/4"/>
</dbReference>
<organism evidence="9 10">
    <name type="scientific">Candidatus Muproteobacteria bacterium RBG_16_65_34</name>
    <dbReference type="NCBI Taxonomy" id="1817760"/>
    <lineage>
        <taxon>Bacteria</taxon>
        <taxon>Pseudomonadati</taxon>
        <taxon>Pseudomonadota</taxon>
        <taxon>Candidatus Muproteobacteria</taxon>
    </lineage>
</organism>
<dbReference type="GO" id="GO:0004016">
    <property type="term" value="F:adenylate cyclase activity"/>
    <property type="evidence" value="ECO:0007669"/>
    <property type="project" value="UniProtKB-ARBA"/>
</dbReference>
<dbReference type="SMART" id="SM00044">
    <property type="entry name" value="CYCc"/>
    <property type="match status" value="1"/>
</dbReference>
<dbReference type="GO" id="GO:0006171">
    <property type="term" value="P:cAMP biosynthetic process"/>
    <property type="evidence" value="ECO:0007669"/>
    <property type="project" value="TreeGrafter"/>
</dbReference>
<dbReference type="FunFam" id="3.30.70.1230:FF:000016">
    <property type="entry name" value="Adenylate/guanylate cyclase domain-containing protein"/>
    <property type="match status" value="1"/>
</dbReference>
<dbReference type="GO" id="GO:0035556">
    <property type="term" value="P:intracellular signal transduction"/>
    <property type="evidence" value="ECO:0007669"/>
    <property type="project" value="InterPro"/>
</dbReference>
<dbReference type="CDD" id="cd07302">
    <property type="entry name" value="CHD"/>
    <property type="match status" value="1"/>
</dbReference>
<dbReference type="Pfam" id="PF05226">
    <property type="entry name" value="CHASE2"/>
    <property type="match status" value="1"/>
</dbReference>
<comment type="similarity">
    <text evidence="2">Belongs to the adenylyl cyclase class-3 family.</text>
</comment>
<feature type="transmembrane region" description="Helical" evidence="7">
    <location>
        <begin position="309"/>
        <end position="333"/>
    </location>
</feature>
<evidence type="ECO:0000256" key="3">
    <source>
        <dbReference type="ARBA" id="ARBA00022475"/>
    </source>
</evidence>
<feature type="transmembrane region" description="Helical" evidence="7">
    <location>
        <begin position="370"/>
        <end position="386"/>
    </location>
</feature>
<proteinExistence type="inferred from homology"/>
<evidence type="ECO:0000256" key="6">
    <source>
        <dbReference type="ARBA" id="ARBA00023136"/>
    </source>
</evidence>
<evidence type="ECO:0000256" key="1">
    <source>
        <dbReference type="ARBA" id="ARBA00004196"/>
    </source>
</evidence>
<feature type="transmembrane region" description="Helical" evidence="7">
    <location>
        <begin position="340"/>
        <end position="358"/>
    </location>
</feature>
<feature type="non-terminal residue" evidence="9">
    <location>
        <position position="1"/>
    </location>
</feature>
<evidence type="ECO:0000313" key="9">
    <source>
        <dbReference type="EMBL" id="OGI48465.1"/>
    </source>
</evidence>
<evidence type="ECO:0000313" key="10">
    <source>
        <dbReference type="Proteomes" id="UP000178885"/>
    </source>
</evidence>
<accession>A0A1F6TTP9</accession>
<name>A0A1F6TTP9_9PROT</name>
<keyword evidence="4 7" id="KW-0812">Transmembrane</keyword>
<dbReference type="Proteomes" id="UP000178885">
    <property type="component" value="Unassembled WGS sequence"/>
</dbReference>
<sequence length="686" mass="75980">YDMRAAMFRASRAAHPDIALILVDEASLKAMNPLVGRWPWPRSVFADLIEFLALGQPRAVVFDVLFTENERGYGVAPGALGPNDARLVAATREGARVYHAFEIHKDEADEVNKTLLDKPIPPDFKKRFAVANAQGFPPSLHNAFSLPFPALYRAARGAGVVEFERDRDGVFRRTRLLREYQGSLYPVLSTVALLDMLKPKRVALDGQRLYLDDLAVPVRADGSYLVNMYGRYNTYSISGVLATIQRLHSGNTDRLLVNPDEFRDKIVFVGASAAGLEDLKTTPVAHGTPGVMLHASIASNILYKDFLSVIPPFMTVVMIFVLTVATGMGILLLPRVQLKVGFTLVMLLAFVGWALWRFQSNVVYDMVPPLAAMATVWLVIFGRLAFTEGKDKKRVRMMLSQYVSPAILAEVVDKYEDYLRAEVGSKEHITILFSDIREFTGLSESLRPEQVVEILNAHFSAMSDAIFQYEGTLDKFIGDALMAFWGAPVRAADHARRAVLAGLDMLHRLEGVNAELAGKRYPTLRIGIGINTGDVILGNIGSEKKLDYTAIGDHVNLASRMEGLTKQYGCPMLISEYTLAELGADIPSAVVDQVRVKGKQQPIRIYRPLAAPDGPPKALTQAQETVRVSKAAFEAYLARDWRKAKRLYAQLPEGDGVRGVFTARCGEYLKTAPPRSWDGVYVMRSK</sequence>
<evidence type="ECO:0000256" key="7">
    <source>
        <dbReference type="SAM" id="Phobius"/>
    </source>
</evidence>
<dbReference type="GO" id="GO:0030313">
    <property type="term" value="C:cell envelope"/>
    <property type="evidence" value="ECO:0007669"/>
    <property type="project" value="UniProtKB-SubCell"/>
</dbReference>
<evidence type="ECO:0000256" key="4">
    <source>
        <dbReference type="ARBA" id="ARBA00022692"/>
    </source>
</evidence>
<keyword evidence="6 7" id="KW-0472">Membrane</keyword>